<organism evidence="1 2">
    <name type="scientific">Dyadobacter linearis</name>
    <dbReference type="NCBI Taxonomy" id="2823330"/>
    <lineage>
        <taxon>Bacteria</taxon>
        <taxon>Pseudomonadati</taxon>
        <taxon>Bacteroidota</taxon>
        <taxon>Cytophagia</taxon>
        <taxon>Cytophagales</taxon>
        <taxon>Spirosomataceae</taxon>
        <taxon>Dyadobacter</taxon>
    </lineage>
</organism>
<dbReference type="Pfam" id="PF08811">
    <property type="entry name" value="DUF1800"/>
    <property type="match status" value="1"/>
</dbReference>
<reference evidence="1 2" key="1">
    <citation type="submission" date="2021-04" db="EMBL/GenBank/DDBJ databases">
        <authorList>
            <person name="Rodrigo-Torres L."/>
            <person name="Arahal R. D."/>
            <person name="Lucena T."/>
        </authorList>
    </citation>
    <scope>NUCLEOTIDE SEQUENCE [LARGE SCALE GENOMIC DNA]</scope>
    <source>
        <strain evidence="1 2">CECT 9623</strain>
    </source>
</reference>
<dbReference type="Proteomes" id="UP000679725">
    <property type="component" value="Unassembled WGS sequence"/>
</dbReference>
<comment type="caution">
    <text evidence="1">The sequence shown here is derived from an EMBL/GenBank/DDBJ whole genome shotgun (WGS) entry which is preliminary data.</text>
</comment>
<accession>A0ABN7RB25</accession>
<protein>
    <recommendedName>
        <fullName evidence="3">DUF1800 domain-containing protein</fullName>
    </recommendedName>
</protein>
<dbReference type="RefSeq" id="WP_215235241.1">
    <property type="nucleotide sequence ID" value="NZ_CAJRAU010000006.1"/>
</dbReference>
<dbReference type="InterPro" id="IPR014917">
    <property type="entry name" value="DUF1800"/>
</dbReference>
<sequence>MAYLDTYTTTLSSKTAAHLLRRATFGPTQQEINTLTGKTASEAVDLLINNSSFTLSPPPPVEMQESRSDFGATFLDKPYTSRHFAYYSYIKYWWIGLMAEQNGKPSVLEKLTAFWQNHFVTTYASFEDYRAVDKYIRLLRSGALGNFRELVIQISKDPAMLYFQNGNESTKGQPNENFARELQELFTVGQKDFNGNPNYTEDDVKAAARVLTGWQVKAQTGMGSDSLGAVFTASRHDITDKVFSSFYNDRVITGRSSSSAGDEELADLVDMLLGHNETPKFICRKLYRWYVNPNVTQDIEDQVIVPLAEFFKSSSNNFAIAPVLAKLLKSQIFYDNRNIGAIVKAPSELMIGTLRLFNIPVPNITTDTAAFRNMMTFLANTMDALQLNFLNQPSVFGSIPYFQTGYSRNWINETSLGLRGAGTDKFVNPTVTIRPGSLMAIDIVSRLSAIQPNFSDVAGTPSITCEDVLNELGKNMFATELDQAQKDFLIDSIMMMNSSARTTWIREWDTYRADPTNANKKGAINWRCRALLKYMLRMAEYQLF</sequence>
<proteinExistence type="predicted"/>
<evidence type="ECO:0008006" key="3">
    <source>
        <dbReference type="Google" id="ProtNLM"/>
    </source>
</evidence>
<name>A0ABN7RB25_9BACT</name>
<keyword evidence="2" id="KW-1185">Reference proteome</keyword>
<evidence type="ECO:0000313" key="2">
    <source>
        <dbReference type="Proteomes" id="UP000679725"/>
    </source>
</evidence>
<evidence type="ECO:0000313" key="1">
    <source>
        <dbReference type="EMBL" id="CAG5071997.1"/>
    </source>
</evidence>
<dbReference type="EMBL" id="CAJRAU010000006">
    <property type="protein sequence ID" value="CAG5071997.1"/>
    <property type="molecule type" value="Genomic_DNA"/>
</dbReference>
<gene>
    <name evidence="1" type="ORF">DYBT9623_03937</name>
</gene>